<keyword evidence="3" id="KW-1185">Reference proteome</keyword>
<dbReference type="KEGG" id="mbet:N8K70_00345"/>
<reference evidence="2 3" key="1">
    <citation type="submission" date="2023-02" db="EMBL/GenBank/DDBJ databases">
        <title>Microbacterium betulae sp. nov., isolated from birch wood.</title>
        <authorList>
            <person name="Pasciak M."/>
            <person name="Pawlik K.J."/>
            <person name="Martynowski D."/>
            <person name="Laczmanski L."/>
            <person name="Ciekot J."/>
            <person name="Szponar B."/>
            <person name="Wojcik-Fatla A."/>
            <person name="Mackiewicz B."/>
            <person name="Farian E."/>
            <person name="Cholewa G."/>
            <person name="Cholewa A."/>
            <person name="Dutkiewicz J."/>
        </authorList>
    </citation>
    <scope>NUCLEOTIDE SEQUENCE [LARGE SCALE GENOMIC DNA]</scope>
    <source>
        <strain evidence="2 3">AB</strain>
    </source>
</reference>
<accession>A0AA97FID6</accession>
<dbReference type="RefSeq" id="WP_317139620.1">
    <property type="nucleotide sequence ID" value="NZ_CP118157.1"/>
</dbReference>
<feature type="domain" description="GNAT-like C-terminal" evidence="1">
    <location>
        <begin position="132"/>
        <end position="256"/>
    </location>
</feature>
<evidence type="ECO:0000259" key="1">
    <source>
        <dbReference type="Pfam" id="PF18164"/>
    </source>
</evidence>
<gene>
    <name evidence="2" type="ORF">N8K70_00345</name>
</gene>
<dbReference type="Gene3D" id="3.40.630.120">
    <property type="match status" value="1"/>
</dbReference>
<name>A0AA97FID6_9MICO</name>
<evidence type="ECO:0000313" key="2">
    <source>
        <dbReference type="EMBL" id="WOF23149.1"/>
    </source>
</evidence>
<sequence length="257" mass="27113">MSPVGEDPEGGHDRLLEAVVAAVAADGAGAARLVHDVVREADAVREADGRRGARRSRRGALSVRLTEAFAAARPLALRRHRGLGVEPSTTDATLADIDRKIAAYGDDADIPWLIGIARADVLAFGRLQAARETGGRGRDLHVPEGGPLAPPLVDDALSRIRSAFPGEALVCTSWLLDPALSSLPAGSNIRAFAARFDVAGCAPTQEGGRAAAFFVFRRPLAEVLDPDAVRPRTTLERLVAERLRSGAGWSEPAGTLR</sequence>
<organism evidence="2 3">
    <name type="scientific">Microbacterium betulae</name>
    <dbReference type="NCBI Taxonomy" id="2981139"/>
    <lineage>
        <taxon>Bacteria</taxon>
        <taxon>Bacillati</taxon>
        <taxon>Actinomycetota</taxon>
        <taxon>Actinomycetes</taxon>
        <taxon>Micrococcales</taxon>
        <taxon>Microbacteriaceae</taxon>
        <taxon>Microbacterium</taxon>
    </lineage>
</organism>
<protein>
    <recommendedName>
        <fullName evidence="1">GNAT-like C-terminal domain-containing protein</fullName>
    </recommendedName>
</protein>
<evidence type="ECO:0000313" key="3">
    <source>
        <dbReference type="Proteomes" id="UP001305498"/>
    </source>
</evidence>
<dbReference type="EMBL" id="CP118157">
    <property type="protein sequence ID" value="WOF23149.1"/>
    <property type="molecule type" value="Genomic_DNA"/>
</dbReference>
<dbReference type="InterPro" id="IPR041644">
    <property type="entry name" value="GNAT_C"/>
</dbReference>
<dbReference type="Proteomes" id="UP001305498">
    <property type="component" value="Chromosome"/>
</dbReference>
<dbReference type="Pfam" id="PF18164">
    <property type="entry name" value="GNAT_C"/>
    <property type="match status" value="1"/>
</dbReference>
<dbReference type="AlphaFoldDB" id="A0AA97FID6"/>
<proteinExistence type="predicted"/>